<gene>
    <name evidence="2" type="ORF">AS180_18270</name>
</gene>
<evidence type="ECO:0008006" key="4">
    <source>
        <dbReference type="Google" id="ProtNLM"/>
    </source>
</evidence>
<evidence type="ECO:0000313" key="2">
    <source>
        <dbReference type="EMBL" id="KSU86492.1"/>
    </source>
</evidence>
<keyword evidence="3" id="KW-1185">Reference proteome</keyword>
<protein>
    <recommendedName>
        <fullName evidence="4">DedA family protein</fullName>
    </recommendedName>
</protein>
<sequence>MTETIINLVEEWGIWGVLLSLFIEGSAFPFIGTFFIVTVGFILDLSWFGIGGISLLGSFLYAVGSYLPYRTTCIYFQCLKRF</sequence>
<evidence type="ECO:0000313" key="3">
    <source>
        <dbReference type="Proteomes" id="UP000053681"/>
    </source>
</evidence>
<reference evidence="2 3" key="1">
    <citation type="submission" date="2015-11" db="EMBL/GenBank/DDBJ databases">
        <title>Bacillus caseinolyticus sp nov.</title>
        <authorList>
            <person name="Dastager S.G."/>
            <person name="Mawlankar R."/>
        </authorList>
    </citation>
    <scope>NUCLEOTIDE SEQUENCE [LARGE SCALE GENOMIC DNA]</scope>
    <source>
        <strain evidence="2 3">SGD-V-76</strain>
    </source>
</reference>
<name>A0A0V8JHP3_9BACI</name>
<keyword evidence="1" id="KW-0812">Transmembrane</keyword>
<feature type="transmembrane region" description="Helical" evidence="1">
    <location>
        <begin position="47"/>
        <end position="67"/>
    </location>
</feature>
<dbReference type="RefSeq" id="WP_061785127.1">
    <property type="nucleotide sequence ID" value="NZ_KQ758696.1"/>
</dbReference>
<dbReference type="Proteomes" id="UP000053681">
    <property type="component" value="Unassembled WGS sequence"/>
</dbReference>
<proteinExistence type="predicted"/>
<keyword evidence="1" id="KW-1133">Transmembrane helix</keyword>
<dbReference type="AlphaFoldDB" id="A0A0V8JHP3"/>
<feature type="transmembrane region" description="Helical" evidence="1">
    <location>
        <begin position="12"/>
        <end position="41"/>
    </location>
</feature>
<organism evidence="2 3">
    <name type="scientific">Priestia veravalensis</name>
    <dbReference type="NCBI Taxonomy" id="1414648"/>
    <lineage>
        <taxon>Bacteria</taxon>
        <taxon>Bacillati</taxon>
        <taxon>Bacillota</taxon>
        <taxon>Bacilli</taxon>
        <taxon>Bacillales</taxon>
        <taxon>Bacillaceae</taxon>
        <taxon>Priestia</taxon>
    </lineage>
</organism>
<comment type="caution">
    <text evidence="2">The sequence shown here is derived from an EMBL/GenBank/DDBJ whole genome shotgun (WGS) entry which is preliminary data.</text>
</comment>
<evidence type="ECO:0000256" key="1">
    <source>
        <dbReference type="SAM" id="Phobius"/>
    </source>
</evidence>
<accession>A0A0V8JHP3</accession>
<dbReference type="EMBL" id="LNQP01000081">
    <property type="protein sequence ID" value="KSU86492.1"/>
    <property type="molecule type" value="Genomic_DNA"/>
</dbReference>
<keyword evidence="1" id="KW-0472">Membrane</keyword>